<dbReference type="Gene3D" id="3.30.200.20">
    <property type="entry name" value="Phosphorylase Kinase, domain 1"/>
    <property type="match status" value="1"/>
</dbReference>
<proteinExistence type="predicted"/>
<dbReference type="InterPro" id="IPR002575">
    <property type="entry name" value="Aminoglycoside_PTrfase"/>
</dbReference>
<dbReference type="GO" id="GO:0005524">
    <property type="term" value="F:ATP binding"/>
    <property type="evidence" value="ECO:0007669"/>
    <property type="project" value="InterPro"/>
</dbReference>
<evidence type="ECO:0000313" key="2">
    <source>
        <dbReference type="EMBL" id="PPQ98979.1"/>
    </source>
</evidence>
<evidence type="ECO:0000259" key="1">
    <source>
        <dbReference type="PROSITE" id="PS50011"/>
    </source>
</evidence>
<dbReference type="AlphaFoldDB" id="A0A409Y7M3"/>
<dbReference type="InParanoid" id="A0A409Y7M3"/>
<evidence type="ECO:0000313" key="3">
    <source>
        <dbReference type="Proteomes" id="UP000284842"/>
    </source>
</evidence>
<dbReference type="InterPro" id="IPR000719">
    <property type="entry name" value="Prot_kinase_dom"/>
</dbReference>
<feature type="domain" description="Protein kinase" evidence="1">
    <location>
        <begin position="124"/>
        <end position="365"/>
    </location>
</feature>
<reference evidence="2 3" key="1">
    <citation type="journal article" date="2018" name="Evol. Lett.">
        <title>Horizontal gene cluster transfer increased hallucinogenic mushroom diversity.</title>
        <authorList>
            <person name="Reynolds H.T."/>
            <person name="Vijayakumar V."/>
            <person name="Gluck-Thaler E."/>
            <person name="Korotkin H.B."/>
            <person name="Matheny P.B."/>
            <person name="Slot J.C."/>
        </authorList>
    </citation>
    <scope>NUCLEOTIDE SEQUENCE [LARGE SCALE GENOMIC DNA]</scope>
    <source>
        <strain evidence="2 3">2629</strain>
    </source>
</reference>
<dbReference type="OrthoDB" id="2521594at2759"/>
<organism evidence="2 3">
    <name type="scientific">Panaeolus cyanescens</name>
    <dbReference type="NCBI Taxonomy" id="181874"/>
    <lineage>
        <taxon>Eukaryota</taxon>
        <taxon>Fungi</taxon>
        <taxon>Dikarya</taxon>
        <taxon>Basidiomycota</taxon>
        <taxon>Agaricomycotina</taxon>
        <taxon>Agaricomycetes</taxon>
        <taxon>Agaricomycetidae</taxon>
        <taxon>Agaricales</taxon>
        <taxon>Agaricineae</taxon>
        <taxon>Galeropsidaceae</taxon>
        <taxon>Panaeolus</taxon>
    </lineage>
</organism>
<accession>A0A409Y7M3</accession>
<sequence length="365" mass="40946">MRYHMALYMAIVDDALSRAVIEPDAETTHGRSRKRRATETLVATRASKRLKGEAPSANASSVDLYAEIASRHVLLVSFDFGIYHSPAPSSFLRVRPSCRPDFLSKDFKPPKANCKYPLTKCLNFVAKEKLGRGAIGTAFRGTLELETEEGCIVDENIVLKIPLGTKPAERIYDEYSWYERLAKAGVTEGIVKVHGIFEDVETGATALMMQYGAERIYDEYSWYERLAKAGVTEGIVKVHGIFEDVETGATALMMQYGGTSLLHRERLRMPRKTRGDELSSTQVTLSEGELKQLLKIIRGINDAGITHNDLKPDNIVVDDAGRMSIIDFDMAEDIYLRKNYTRTPDSDAAQGMFDRTFATTKYYVR</sequence>
<keyword evidence="3" id="KW-1185">Reference proteome</keyword>
<dbReference type="STRING" id="181874.A0A409Y7M3"/>
<dbReference type="Proteomes" id="UP000284842">
    <property type="component" value="Unassembled WGS sequence"/>
</dbReference>
<dbReference type="EMBL" id="NHTK01001372">
    <property type="protein sequence ID" value="PPQ98979.1"/>
    <property type="molecule type" value="Genomic_DNA"/>
</dbReference>
<dbReference type="PROSITE" id="PS50011">
    <property type="entry name" value="PROTEIN_KINASE_DOM"/>
    <property type="match status" value="1"/>
</dbReference>
<dbReference type="SUPFAM" id="SSF56112">
    <property type="entry name" value="Protein kinase-like (PK-like)"/>
    <property type="match status" value="1"/>
</dbReference>
<dbReference type="PROSITE" id="PS00108">
    <property type="entry name" value="PROTEIN_KINASE_ST"/>
    <property type="match status" value="1"/>
</dbReference>
<dbReference type="GO" id="GO:0004672">
    <property type="term" value="F:protein kinase activity"/>
    <property type="evidence" value="ECO:0007669"/>
    <property type="project" value="InterPro"/>
</dbReference>
<gene>
    <name evidence="2" type="ORF">CVT24_003475</name>
</gene>
<dbReference type="InterPro" id="IPR008271">
    <property type="entry name" value="Ser/Thr_kinase_AS"/>
</dbReference>
<dbReference type="Pfam" id="PF01636">
    <property type="entry name" value="APH"/>
    <property type="match status" value="1"/>
</dbReference>
<name>A0A409Y7M3_9AGAR</name>
<dbReference type="Gene3D" id="1.10.510.10">
    <property type="entry name" value="Transferase(Phosphotransferase) domain 1"/>
    <property type="match status" value="1"/>
</dbReference>
<dbReference type="InterPro" id="IPR011009">
    <property type="entry name" value="Kinase-like_dom_sf"/>
</dbReference>
<comment type="caution">
    <text evidence="2">The sequence shown here is derived from an EMBL/GenBank/DDBJ whole genome shotgun (WGS) entry which is preliminary data.</text>
</comment>
<protein>
    <recommendedName>
        <fullName evidence="1">Protein kinase domain-containing protein</fullName>
    </recommendedName>
</protein>